<keyword evidence="5 7" id="KW-1133">Transmembrane helix</keyword>
<dbReference type="EMBL" id="JACOPL010000002">
    <property type="protein sequence ID" value="MBC5724495.1"/>
    <property type="molecule type" value="Genomic_DNA"/>
</dbReference>
<feature type="transmembrane region" description="Helical" evidence="7">
    <location>
        <begin position="151"/>
        <end position="171"/>
    </location>
</feature>
<feature type="domain" description="EamA" evidence="8">
    <location>
        <begin position="11"/>
        <end position="139"/>
    </location>
</feature>
<feature type="transmembrane region" description="Helical" evidence="7">
    <location>
        <begin position="244"/>
        <end position="262"/>
    </location>
</feature>
<dbReference type="InterPro" id="IPR051258">
    <property type="entry name" value="Diverse_Substrate_Transporter"/>
</dbReference>
<protein>
    <submittedName>
        <fullName evidence="9">DMT family transporter</fullName>
    </submittedName>
</protein>
<proteinExistence type="inferred from homology"/>
<evidence type="ECO:0000256" key="2">
    <source>
        <dbReference type="ARBA" id="ARBA00007362"/>
    </source>
</evidence>
<accession>A0A923LUQ2</accession>
<feature type="transmembrane region" description="Helical" evidence="7">
    <location>
        <begin position="12"/>
        <end position="30"/>
    </location>
</feature>
<keyword evidence="4 7" id="KW-0812">Transmembrane</keyword>
<evidence type="ECO:0000256" key="1">
    <source>
        <dbReference type="ARBA" id="ARBA00004651"/>
    </source>
</evidence>
<feature type="transmembrane region" description="Helical" evidence="7">
    <location>
        <begin position="66"/>
        <end position="86"/>
    </location>
</feature>
<evidence type="ECO:0000256" key="3">
    <source>
        <dbReference type="ARBA" id="ARBA00022475"/>
    </source>
</evidence>
<feature type="transmembrane region" description="Helical" evidence="7">
    <location>
        <begin position="98"/>
        <end position="116"/>
    </location>
</feature>
<keyword evidence="6 7" id="KW-0472">Membrane</keyword>
<dbReference type="Pfam" id="PF00892">
    <property type="entry name" value="EamA"/>
    <property type="match status" value="2"/>
</dbReference>
<feature type="transmembrane region" description="Helical" evidence="7">
    <location>
        <begin position="268"/>
        <end position="290"/>
    </location>
</feature>
<dbReference type="InterPro" id="IPR000620">
    <property type="entry name" value="EamA_dom"/>
</dbReference>
<keyword evidence="10" id="KW-1185">Reference proteome</keyword>
<reference evidence="9" key="1">
    <citation type="submission" date="2020-08" db="EMBL/GenBank/DDBJ databases">
        <title>Genome public.</title>
        <authorList>
            <person name="Liu C."/>
            <person name="Sun Q."/>
        </authorList>
    </citation>
    <scope>NUCLEOTIDE SEQUENCE</scope>
    <source>
        <strain evidence="9">NSJ-28</strain>
    </source>
</reference>
<dbReference type="GO" id="GO:0005886">
    <property type="term" value="C:plasma membrane"/>
    <property type="evidence" value="ECO:0007669"/>
    <property type="project" value="UniProtKB-SubCell"/>
</dbReference>
<dbReference type="SUPFAM" id="SSF103481">
    <property type="entry name" value="Multidrug resistance efflux transporter EmrE"/>
    <property type="match status" value="2"/>
</dbReference>
<comment type="subcellular location">
    <subcellularLocation>
        <location evidence="1">Cell membrane</location>
        <topology evidence="1">Multi-pass membrane protein</topology>
    </subcellularLocation>
</comment>
<evidence type="ECO:0000256" key="6">
    <source>
        <dbReference type="ARBA" id="ARBA00023136"/>
    </source>
</evidence>
<evidence type="ECO:0000256" key="4">
    <source>
        <dbReference type="ARBA" id="ARBA00022692"/>
    </source>
</evidence>
<dbReference type="RefSeq" id="WP_159068154.1">
    <property type="nucleotide sequence ID" value="NZ_JACOPL010000002.1"/>
</dbReference>
<dbReference type="PANTHER" id="PTHR42920:SF5">
    <property type="entry name" value="EAMA DOMAIN-CONTAINING PROTEIN"/>
    <property type="match status" value="1"/>
</dbReference>
<evidence type="ECO:0000313" key="9">
    <source>
        <dbReference type="EMBL" id="MBC5724495.1"/>
    </source>
</evidence>
<dbReference type="PANTHER" id="PTHR42920">
    <property type="entry name" value="OS03G0707200 PROTEIN-RELATED"/>
    <property type="match status" value="1"/>
</dbReference>
<feature type="domain" description="EamA" evidence="8">
    <location>
        <begin position="148"/>
        <end position="281"/>
    </location>
</feature>
<evidence type="ECO:0000256" key="5">
    <source>
        <dbReference type="ARBA" id="ARBA00022989"/>
    </source>
</evidence>
<feature type="transmembrane region" description="Helical" evidence="7">
    <location>
        <begin position="183"/>
        <end position="205"/>
    </location>
</feature>
<feature type="transmembrane region" description="Helical" evidence="7">
    <location>
        <begin position="123"/>
        <end position="145"/>
    </location>
</feature>
<dbReference type="Proteomes" id="UP000606499">
    <property type="component" value="Unassembled WGS sequence"/>
</dbReference>
<dbReference type="InterPro" id="IPR037185">
    <property type="entry name" value="EmrE-like"/>
</dbReference>
<organism evidence="9 10">
    <name type="scientific">Agathobaculum faecis</name>
    <dbReference type="NCBI Taxonomy" id="2763013"/>
    <lineage>
        <taxon>Bacteria</taxon>
        <taxon>Bacillati</taxon>
        <taxon>Bacillota</taxon>
        <taxon>Clostridia</taxon>
        <taxon>Eubacteriales</taxon>
        <taxon>Butyricicoccaceae</taxon>
        <taxon>Agathobaculum</taxon>
    </lineage>
</organism>
<comment type="caution">
    <text evidence="9">The sequence shown here is derived from an EMBL/GenBank/DDBJ whole genome shotgun (WGS) entry which is preliminary data.</text>
</comment>
<evidence type="ECO:0000259" key="8">
    <source>
        <dbReference type="Pfam" id="PF00892"/>
    </source>
</evidence>
<comment type="similarity">
    <text evidence="2">Belongs to the EamA transporter family.</text>
</comment>
<evidence type="ECO:0000313" key="10">
    <source>
        <dbReference type="Proteomes" id="UP000606499"/>
    </source>
</evidence>
<feature type="transmembrane region" description="Helical" evidence="7">
    <location>
        <begin position="36"/>
        <end position="54"/>
    </location>
</feature>
<sequence>MHSTQAKAKSALLLTAFIWGSTFFVMKEAAAVFPPALLMAVRFTVGAAALALLFRGRLGVLRGRRYLAASLITGATQTAAYLLQTLGLHWDTSPGKSAFLTAAYCVLVPFLGWAALRRRPTGWQFAAAGLCILGIGLLSVTEAMTISPGDFATLLSAAAFALNILSVGYMVEQGCEPVPLTIGQLGAAALMCWGVCALTGAAPYAPPTAGAWASLVVLGLTASALCLSLQAYGQQHVDPPQASLLLSLESVFGVACSVVFYGETVTGRMLTGFLLIFTGILAGETQFAFVRRLRPQNSE</sequence>
<name>A0A923LUQ2_9FIRM</name>
<dbReference type="AlphaFoldDB" id="A0A923LUQ2"/>
<evidence type="ECO:0000256" key="7">
    <source>
        <dbReference type="SAM" id="Phobius"/>
    </source>
</evidence>
<keyword evidence="3" id="KW-1003">Cell membrane</keyword>
<gene>
    <name evidence="9" type="ORF">H8S45_03285</name>
</gene>
<feature type="transmembrane region" description="Helical" evidence="7">
    <location>
        <begin position="211"/>
        <end position="232"/>
    </location>
</feature>